<dbReference type="InterPro" id="IPR004294">
    <property type="entry name" value="Carotenoid_Oase"/>
</dbReference>
<dbReference type="PANTHER" id="PTHR10543">
    <property type="entry name" value="BETA-CAROTENE DIOXYGENASE"/>
    <property type="match status" value="1"/>
</dbReference>
<dbReference type="OrthoDB" id="1069523at2759"/>
<protein>
    <submittedName>
        <fullName evidence="5">Uncharacterized protein</fullName>
    </submittedName>
</protein>
<comment type="similarity">
    <text evidence="1">Belongs to the carotenoid oxygenase family.</text>
</comment>
<comment type="caution">
    <text evidence="5">The sequence shown here is derived from an EMBL/GenBank/DDBJ whole genome shotgun (WGS) entry which is preliminary data.</text>
</comment>
<keyword evidence="6" id="KW-1185">Reference proteome</keyword>
<dbReference type="GO" id="GO:0046872">
    <property type="term" value="F:metal ion binding"/>
    <property type="evidence" value="ECO:0007669"/>
    <property type="project" value="UniProtKB-KW"/>
</dbReference>
<comment type="cofactor">
    <cofactor evidence="4">
        <name>Fe(2+)</name>
        <dbReference type="ChEBI" id="CHEBI:29033"/>
    </cofactor>
    <text evidence="4">Binds 1 Fe(2+) ion per subunit.</text>
</comment>
<sequence length="566" mass="63229">MAAFEGFDTLGISRTENLESILSKNEMLLEDYEEKSIWTRHCSENMCTIEPKEGLIGGKVPDWLSGTLYRVGPGVLCFGEECYEGALDGCAIIQAWKFDKGHVSYQSRVLESQTYKSNLAANRIMVSEFFTVAYPDPCQTLLGKFQTQFLSLPDPKDSTDNCLVNLIKHGDELYVTSETNTIHQIDKDTLETLDEGTIHSKYVSVHNATAHPHTDVDGTLYNLGSSVHMGTSHLNIIQFPPPINSRNSPMGYSSSHDQAKIVARLQTSSKSRPAYIHSFGFTPNYIVVAEHPFGINIPKAILSKATQMPAYRFIEYDKTGQVIFRVVNRNTNQETELKYYADQPFVSFHTINAFEENGHLVFDLCSGDEPYYELLHFSNLTETNSTIPVAKVMRYVMPLEMGACNCFVENGNFVDLPQSKCAATFDAQGRVKLTGQLLTPVEIEMPRINYAFNGKKYQYVYGVGTEFKSETCLVKINVSTGETRKWFASGCQVFEPVFAARPGSVEEDDGVVLSPILHVKSINLVELVILDAKTFSEIGRVTHFANGPVTPTLHGIYDPSENRVQI</sequence>
<dbReference type="Proteomes" id="UP000318571">
    <property type="component" value="Chromosome 2"/>
</dbReference>
<dbReference type="STRING" id="6832.A0A553PDN7"/>
<evidence type="ECO:0000256" key="2">
    <source>
        <dbReference type="ARBA" id="ARBA00022723"/>
    </source>
</evidence>
<feature type="binding site" evidence="4">
    <location>
        <position position="554"/>
    </location>
    <ligand>
        <name>Fe cation</name>
        <dbReference type="ChEBI" id="CHEBI:24875"/>
        <note>catalytic</note>
    </ligand>
</feature>
<feature type="binding site" evidence="4">
    <location>
        <position position="211"/>
    </location>
    <ligand>
        <name>Fe cation</name>
        <dbReference type="ChEBI" id="CHEBI:24875"/>
        <note>catalytic</note>
    </ligand>
</feature>
<dbReference type="AlphaFoldDB" id="A0A553PDN7"/>
<organism evidence="5 6">
    <name type="scientific">Tigriopus californicus</name>
    <name type="common">Marine copepod</name>
    <dbReference type="NCBI Taxonomy" id="6832"/>
    <lineage>
        <taxon>Eukaryota</taxon>
        <taxon>Metazoa</taxon>
        <taxon>Ecdysozoa</taxon>
        <taxon>Arthropoda</taxon>
        <taxon>Crustacea</taxon>
        <taxon>Multicrustacea</taxon>
        <taxon>Hexanauplia</taxon>
        <taxon>Copepoda</taxon>
        <taxon>Harpacticoida</taxon>
        <taxon>Harpacticidae</taxon>
        <taxon>Tigriopus</taxon>
    </lineage>
</organism>
<evidence type="ECO:0000256" key="1">
    <source>
        <dbReference type="ARBA" id="ARBA00006787"/>
    </source>
</evidence>
<feature type="binding site" evidence="4">
    <location>
        <position position="277"/>
    </location>
    <ligand>
        <name>Fe cation</name>
        <dbReference type="ChEBI" id="CHEBI:24875"/>
        <note>catalytic</note>
    </ligand>
</feature>
<reference evidence="5 6" key="1">
    <citation type="journal article" date="2018" name="Nat. Ecol. Evol.">
        <title>Genomic signatures of mitonuclear coevolution across populations of Tigriopus californicus.</title>
        <authorList>
            <person name="Barreto F.S."/>
            <person name="Watson E.T."/>
            <person name="Lima T.G."/>
            <person name="Willett C.S."/>
            <person name="Edmands S."/>
            <person name="Li W."/>
            <person name="Burton R.S."/>
        </authorList>
    </citation>
    <scope>NUCLEOTIDE SEQUENCE [LARGE SCALE GENOMIC DNA]</scope>
    <source>
        <strain evidence="5 6">San Diego</strain>
    </source>
</reference>
<evidence type="ECO:0000313" key="5">
    <source>
        <dbReference type="EMBL" id="TRY75787.1"/>
    </source>
</evidence>
<dbReference type="Pfam" id="PF03055">
    <property type="entry name" value="RPE65"/>
    <property type="match status" value="1"/>
</dbReference>
<name>A0A553PDN7_TIGCA</name>
<feature type="binding site" evidence="4">
    <location>
        <position position="349"/>
    </location>
    <ligand>
        <name>Fe cation</name>
        <dbReference type="ChEBI" id="CHEBI:24875"/>
        <note>catalytic</note>
    </ligand>
</feature>
<dbReference type="GO" id="GO:0003834">
    <property type="term" value="F:beta-carotene 15,15'-dioxygenase activity"/>
    <property type="evidence" value="ECO:0007669"/>
    <property type="project" value="TreeGrafter"/>
</dbReference>
<dbReference type="GO" id="GO:0042574">
    <property type="term" value="P:retinal metabolic process"/>
    <property type="evidence" value="ECO:0007669"/>
    <property type="project" value="TreeGrafter"/>
</dbReference>
<evidence type="ECO:0000256" key="3">
    <source>
        <dbReference type="ARBA" id="ARBA00023004"/>
    </source>
</evidence>
<keyword evidence="2 4" id="KW-0479">Metal-binding</keyword>
<accession>A0A553PDN7</accession>
<evidence type="ECO:0000313" key="6">
    <source>
        <dbReference type="Proteomes" id="UP000318571"/>
    </source>
</evidence>
<dbReference type="GO" id="GO:0016121">
    <property type="term" value="P:carotene catabolic process"/>
    <property type="evidence" value="ECO:0007669"/>
    <property type="project" value="TreeGrafter"/>
</dbReference>
<gene>
    <name evidence="5" type="ORF">TCAL_01294</name>
</gene>
<evidence type="ECO:0000256" key="4">
    <source>
        <dbReference type="PIRSR" id="PIRSR604294-1"/>
    </source>
</evidence>
<dbReference type="PANTHER" id="PTHR10543:SF132">
    <property type="entry name" value="BETA,BETA-CAROTENE 15,15'-DIOXYGENASE"/>
    <property type="match status" value="1"/>
</dbReference>
<dbReference type="OMA" id="HEFIESN"/>
<dbReference type="GO" id="GO:0010436">
    <property type="term" value="F:carotenoid dioxygenase activity"/>
    <property type="evidence" value="ECO:0007669"/>
    <property type="project" value="TreeGrafter"/>
</dbReference>
<proteinExistence type="inferred from homology"/>
<dbReference type="EMBL" id="VCGU01000005">
    <property type="protein sequence ID" value="TRY75787.1"/>
    <property type="molecule type" value="Genomic_DNA"/>
</dbReference>
<keyword evidence="3 4" id="KW-0408">Iron</keyword>